<dbReference type="OrthoDB" id="277175at2759"/>
<comment type="caution">
    <text evidence="3">The sequence shown here is derived from an EMBL/GenBank/DDBJ whole genome shotgun (WGS) entry which is preliminary data.</text>
</comment>
<gene>
    <name evidence="3" type="ORF">HYH02_015451</name>
</gene>
<evidence type="ECO:0000313" key="4">
    <source>
        <dbReference type="Proteomes" id="UP000613740"/>
    </source>
</evidence>
<proteinExistence type="predicted"/>
<dbReference type="SUPFAM" id="SSF54495">
    <property type="entry name" value="UBC-like"/>
    <property type="match status" value="1"/>
</dbReference>
<dbReference type="InterPro" id="IPR040213">
    <property type="entry name" value="GIR2-like"/>
</dbReference>
<dbReference type="InterPro" id="IPR006575">
    <property type="entry name" value="RWD_dom"/>
</dbReference>
<dbReference type="Proteomes" id="UP000613740">
    <property type="component" value="Unassembled WGS sequence"/>
</dbReference>
<accession>A0A835S7T2</accession>
<dbReference type="Pfam" id="PF05773">
    <property type="entry name" value="RWD"/>
    <property type="match status" value="1"/>
</dbReference>
<dbReference type="SMART" id="SM00591">
    <property type="entry name" value="RWD"/>
    <property type="match status" value="1"/>
</dbReference>
<dbReference type="PROSITE" id="PS50908">
    <property type="entry name" value="RWD"/>
    <property type="match status" value="1"/>
</dbReference>
<dbReference type="PANTHER" id="PTHR12292">
    <property type="entry name" value="RWD DOMAIN-CONTAINING PROTEIN"/>
    <property type="match status" value="1"/>
</dbReference>
<feature type="region of interest" description="Disordered" evidence="1">
    <location>
        <begin position="219"/>
        <end position="268"/>
    </location>
</feature>
<dbReference type="Gene3D" id="3.10.110.10">
    <property type="entry name" value="Ubiquitin Conjugating Enzyme"/>
    <property type="match status" value="1"/>
</dbReference>
<evidence type="ECO:0000256" key="1">
    <source>
        <dbReference type="SAM" id="MobiDB-lite"/>
    </source>
</evidence>
<name>A0A835S7T2_9CHLO</name>
<protein>
    <recommendedName>
        <fullName evidence="2">RWD domain-containing protein</fullName>
    </recommendedName>
</protein>
<dbReference type="CDD" id="cd23823">
    <property type="entry name" value="RWD_GCN2"/>
    <property type="match status" value="1"/>
</dbReference>
<feature type="region of interest" description="Disordered" evidence="1">
    <location>
        <begin position="128"/>
        <end position="157"/>
    </location>
</feature>
<dbReference type="Pfam" id="PF16543">
    <property type="entry name" value="DFRP_C"/>
    <property type="match status" value="1"/>
</dbReference>
<sequence length="268" mass="29168">MDYQGEQDMELEALEAILMDDLIEYDGNLPSGWVAAGKSYKVIIAPEDEEGGDSGDYPLKAELLFAHTPQYPEEPPSYKLRSVTGLSDADLAEATALLEEQVQANLGMAMIYTLIGAAKEWIQGRVNSGPAVDPDLERKKAEEAAEKKRAEARAHGTPVTPEAFAAWKAKFDAEMAAAKARALEGLKDDDRAKRLSGKAWFIKQAAAGLELEGMEALEEALSEDDEEDFDALEEEAGEGEEGEGEEGEGEEDGIDYEDDDDEGMLDEL</sequence>
<dbReference type="InterPro" id="IPR032378">
    <property type="entry name" value="ZC3H15/TMA46_C"/>
</dbReference>
<dbReference type="Gene3D" id="6.20.400.10">
    <property type="match status" value="1"/>
</dbReference>
<reference evidence="3" key="1">
    <citation type="journal article" date="2020" name="bioRxiv">
        <title>Comparative genomics of Chlamydomonas.</title>
        <authorList>
            <person name="Craig R.J."/>
            <person name="Hasan A.R."/>
            <person name="Ness R.W."/>
            <person name="Keightley P.D."/>
        </authorList>
    </citation>
    <scope>NUCLEOTIDE SEQUENCE</scope>
    <source>
        <strain evidence="3">CCAP 11/173</strain>
    </source>
</reference>
<dbReference type="AlphaFoldDB" id="A0A835S7T2"/>
<dbReference type="EMBL" id="JAEHOD010000235">
    <property type="protein sequence ID" value="KAG2422333.1"/>
    <property type="molecule type" value="Genomic_DNA"/>
</dbReference>
<dbReference type="InterPro" id="IPR016135">
    <property type="entry name" value="UBQ-conjugating_enzyme/RWD"/>
</dbReference>
<organism evidence="3 4">
    <name type="scientific">Chlamydomonas schloesseri</name>
    <dbReference type="NCBI Taxonomy" id="2026947"/>
    <lineage>
        <taxon>Eukaryota</taxon>
        <taxon>Viridiplantae</taxon>
        <taxon>Chlorophyta</taxon>
        <taxon>core chlorophytes</taxon>
        <taxon>Chlorophyceae</taxon>
        <taxon>CS clade</taxon>
        <taxon>Chlamydomonadales</taxon>
        <taxon>Chlamydomonadaceae</taxon>
        <taxon>Chlamydomonas</taxon>
    </lineage>
</organism>
<evidence type="ECO:0000259" key="2">
    <source>
        <dbReference type="PROSITE" id="PS50908"/>
    </source>
</evidence>
<keyword evidence="4" id="KW-1185">Reference proteome</keyword>
<feature type="domain" description="RWD" evidence="2">
    <location>
        <begin position="9"/>
        <end position="125"/>
    </location>
</feature>
<feature type="compositionally biased region" description="Basic and acidic residues" evidence="1">
    <location>
        <begin position="135"/>
        <end position="154"/>
    </location>
</feature>
<evidence type="ECO:0000313" key="3">
    <source>
        <dbReference type="EMBL" id="KAG2422333.1"/>
    </source>
</evidence>